<reference evidence="1" key="1">
    <citation type="submission" date="2020-03" db="EMBL/GenBank/DDBJ databases">
        <title>The deep terrestrial virosphere.</title>
        <authorList>
            <person name="Holmfeldt K."/>
            <person name="Nilsson E."/>
            <person name="Simone D."/>
            <person name="Lopez-Fernandez M."/>
            <person name="Wu X."/>
            <person name="de Brujin I."/>
            <person name="Lundin D."/>
            <person name="Andersson A."/>
            <person name="Bertilsson S."/>
            <person name="Dopson M."/>
        </authorList>
    </citation>
    <scope>NUCLEOTIDE SEQUENCE</scope>
    <source>
        <strain evidence="1">MM171A00709</strain>
    </source>
</reference>
<dbReference type="EMBL" id="MT143679">
    <property type="protein sequence ID" value="QJB00050.1"/>
    <property type="molecule type" value="Genomic_DNA"/>
</dbReference>
<protein>
    <submittedName>
        <fullName evidence="1">Uncharacterized protein</fullName>
    </submittedName>
</protein>
<proteinExistence type="predicted"/>
<organism evidence="1">
    <name type="scientific">viral metagenome</name>
    <dbReference type="NCBI Taxonomy" id="1070528"/>
    <lineage>
        <taxon>unclassified sequences</taxon>
        <taxon>metagenomes</taxon>
        <taxon>organismal metagenomes</taxon>
    </lineage>
</organism>
<evidence type="ECO:0000313" key="1">
    <source>
        <dbReference type="EMBL" id="QJB00050.1"/>
    </source>
</evidence>
<accession>A0A6M3M1J6</accession>
<dbReference type="AlphaFoldDB" id="A0A6M3M1J6"/>
<gene>
    <name evidence="1" type="ORF">MM171A00709_0015</name>
</gene>
<sequence length="50" mass="5780">MKEFSKEYASARVPDDVIEWPGSMKEILKKLNELNDVIESLATGKTQPWR</sequence>
<name>A0A6M3M1J6_9ZZZZ</name>